<keyword evidence="2" id="KW-1185">Reference proteome</keyword>
<reference evidence="1 2" key="1">
    <citation type="submission" date="2021-01" db="EMBL/GenBank/DDBJ databases">
        <title>Whole genome shotgun sequence of Catellatospora bangladeshensis NBRC 107357.</title>
        <authorList>
            <person name="Komaki H."/>
            <person name="Tamura T."/>
        </authorList>
    </citation>
    <scope>NUCLEOTIDE SEQUENCE [LARGE SCALE GENOMIC DNA]</scope>
    <source>
        <strain evidence="1 2">NBRC 107357</strain>
    </source>
</reference>
<comment type="caution">
    <text evidence="1">The sequence shown here is derived from an EMBL/GenBank/DDBJ whole genome shotgun (WGS) entry which is preliminary data.</text>
</comment>
<dbReference type="AlphaFoldDB" id="A0A8J3NLA9"/>
<dbReference type="InterPro" id="IPR006311">
    <property type="entry name" value="TAT_signal"/>
</dbReference>
<dbReference type="Proteomes" id="UP000601223">
    <property type="component" value="Unassembled WGS sequence"/>
</dbReference>
<accession>A0A8J3NLA9</accession>
<dbReference type="RefSeq" id="WP_203747345.1">
    <property type="nucleotide sequence ID" value="NZ_BONF01000019.1"/>
</dbReference>
<protein>
    <submittedName>
        <fullName evidence="1">Uncharacterized protein</fullName>
    </submittedName>
</protein>
<dbReference type="EMBL" id="BONF01000019">
    <property type="protein sequence ID" value="GIF82325.1"/>
    <property type="molecule type" value="Genomic_DNA"/>
</dbReference>
<sequence>MSETRDDDARRSRRWLLWAVAAGLAVGAAAVLLRGAWQPAAAGEVVQVDGVPGVATPDEELLGWAEQTLAARCMADRGFRVWVRWRPAPTEEGPHPRYGSDDVAWAAANGFGIGAQRRAPATQAPEPNRAYLAKLSDDRRAAYDLAYHGDPKQTVSVSLAGGAVVRTGRDGCLSAARTELFGDLAAWLRLDSGWRNLDAEVVPAVTAMPEYLRALTRWRGCMRAAGHETADPGALRDEASQAYRTAPSHEAAFDRERASAVQEATCAAQTGFVKTAEGLDAAHRARLAEQRAGDRAAYDAIRAAGRQRALALLTELS</sequence>
<proteinExistence type="predicted"/>
<evidence type="ECO:0000313" key="1">
    <source>
        <dbReference type="EMBL" id="GIF82325.1"/>
    </source>
</evidence>
<name>A0A8J3NLA9_9ACTN</name>
<dbReference type="PROSITE" id="PS51318">
    <property type="entry name" value="TAT"/>
    <property type="match status" value="1"/>
</dbReference>
<organism evidence="1 2">
    <name type="scientific">Catellatospora bangladeshensis</name>
    <dbReference type="NCBI Taxonomy" id="310355"/>
    <lineage>
        <taxon>Bacteria</taxon>
        <taxon>Bacillati</taxon>
        <taxon>Actinomycetota</taxon>
        <taxon>Actinomycetes</taxon>
        <taxon>Micromonosporales</taxon>
        <taxon>Micromonosporaceae</taxon>
        <taxon>Catellatospora</taxon>
    </lineage>
</organism>
<evidence type="ECO:0000313" key="2">
    <source>
        <dbReference type="Proteomes" id="UP000601223"/>
    </source>
</evidence>
<gene>
    <name evidence="1" type="ORF">Cba03nite_36740</name>
</gene>